<gene>
    <name evidence="1" type="ORF">FHR23_002849</name>
</gene>
<protein>
    <submittedName>
        <fullName evidence="1">Uncharacterized protein YeaO (DUF488 family)</fullName>
    </submittedName>
</protein>
<accession>A0A840Z1W8</accession>
<dbReference type="InterPro" id="IPR052552">
    <property type="entry name" value="YeaO-like"/>
</dbReference>
<organism evidence="1 2">
    <name type="scientific">Stakelama sediminis</name>
    <dbReference type="NCBI Taxonomy" id="463200"/>
    <lineage>
        <taxon>Bacteria</taxon>
        <taxon>Pseudomonadati</taxon>
        <taxon>Pseudomonadota</taxon>
        <taxon>Alphaproteobacteria</taxon>
        <taxon>Sphingomonadales</taxon>
        <taxon>Sphingomonadaceae</taxon>
        <taxon>Stakelama</taxon>
    </lineage>
</organism>
<reference evidence="1 2" key="1">
    <citation type="submission" date="2020-08" db="EMBL/GenBank/DDBJ databases">
        <title>Genomic Encyclopedia of Type Strains, Phase IV (KMG-IV): sequencing the most valuable type-strain genomes for metagenomic binning, comparative biology and taxonomic classification.</title>
        <authorList>
            <person name="Goeker M."/>
        </authorList>
    </citation>
    <scope>NUCLEOTIDE SEQUENCE [LARGE SCALE GENOMIC DNA]</scope>
    <source>
        <strain evidence="1 2">DSM 27203</strain>
    </source>
</reference>
<dbReference type="EMBL" id="JACIJI010000006">
    <property type="protein sequence ID" value="MBB5719893.1"/>
    <property type="molecule type" value="Genomic_DNA"/>
</dbReference>
<dbReference type="PANTHER" id="PTHR36849">
    <property type="entry name" value="CYTOPLASMIC PROTEIN-RELATED"/>
    <property type="match status" value="1"/>
</dbReference>
<keyword evidence="2" id="KW-1185">Reference proteome</keyword>
<dbReference type="Proteomes" id="UP000554342">
    <property type="component" value="Unassembled WGS sequence"/>
</dbReference>
<evidence type="ECO:0000313" key="2">
    <source>
        <dbReference type="Proteomes" id="UP000554342"/>
    </source>
</evidence>
<dbReference type="AlphaFoldDB" id="A0A840Z1W8"/>
<name>A0A840Z1W8_9SPHN</name>
<evidence type="ECO:0000313" key="1">
    <source>
        <dbReference type="EMBL" id="MBB5719893.1"/>
    </source>
</evidence>
<sequence length="121" mass="13943">MMGVIRIKRIYDPFAETDGTRVLVDRIWPRGVSKDAAKLDLWMKDVAPSTELRTWFGHDPSRFKTFAERYRKELRAHPDGVSKLREITSRGDVTMLYAARDREVNHAVVLAQILGAQSRDD</sequence>
<proteinExistence type="predicted"/>
<dbReference type="Pfam" id="PF22752">
    <property type="entry name" value="DUF488-N3i"/>
    <property type="match status" value="1"/>
</dbReference>
<comment type="caution">
    <text evidence="1">The sequence shown here is derived from an EMBL/GenBank/DDBJ whole genome shotgun (WGS) entry which is preliminary data.</text>
</comment>
<dbReference type="PANTHER" id="PTHR36849:SF1">
    <property type="entry name" value="CYTOPLASMIC PROTEIN"/>
    <property type="match status" value="1"/>
</dbReference>